<dbReference type="AlphaFoldDB" id="A0AAV0XW39"/>
<dbReference type="Pfam" id="PF24664">
    <property type="entry name" value="Monjiviricetes_fusion"/>
    <property type="match status" value="1"/>
</dbReference>
<reference evidence="1 2" key="1">
    <citation type="submission" date="2023-01" db="EMBL/GenBank/DDBJ databases">
        <authorList>
            <person name="Whitehead M."/>
        </authorList>
    </citation>
    <scope>NUCLEOTIDE SEQUENCE [LARGE SCALE GENOMIC DNA]</scope>
</reference>
<evidence type="ECO:0000313" key="2">
    <source>
        <dbReference type="Proteomes" id="UP001160148"/>
    </source>
</evidence>
<dbReference type="EMBL" id="CARXXK010001074">
    <property type="protein sequence ID" value="CAI6372780.1"/>
    <property type="molecule type" value="Genomic_DNA"/>
</dbReference>
<name>A0AAV0XW39_9HEMI</name>
<proteinExistence type="predicted"/>
<accession>A0AAV0XW39</accession>
<sequence length="311" mass="35693">MNITSFNTLNVDYCSPPIPNKIDKIPLIKLLQTTESKQIQYQACYIVADFLITKCASLDDAQIVRNGYFTELIQIGAAQCADAHLQRSYTFFQGITANKIKINQTMYFSDVIKGQVNRDGDCTGETFRTDKYEWDNVLVQAKYKILLSEGMATANSRDNVIILPTGTRLKLSDGYGIDSHKGEIIWKHNQQENCNTNDYDTLYEGPATLITSIQSYNSTTEIQTILVESDKIAFALRKMGMDYACHIPVFRTEHPRLFILTDQANIHFFHTKPISTYNTDLMAYINTKFVYIQTFTSFHHFNVFRFSYKTM</sequence>
<evidence type="ECO:0000313" key="1">
    <source>
        <dbReference type="EMBL" id="CAI6372780.1"/>
    </source>
</evidence>
<organism evidence="1 2">
    <name type="scientific">Macrosiphum euphorbiae</name>
    <name type="common">potato aphid</name>
    <dbReference type="NCBI Taxonomy" id="13131"/>
    <lineage>
        <taxon>Eukaryota</taxon>
        <taxon>Metazoa</taxon>
        <taxon>Ecdysozoa</taxon>
        <taxon>Arthropoda</taxon>
        <taxon>Hexapoda</taxon>
        <taxon>Insecta</taxon>
        <taxon>Pterygota</taxon>
        <taxon>Neoptera</taxon>
        <taxon>Paraneoptera</taxon>
        <taxon>Hemiptera</taxon>
        <taxon>Sternorrhyncha</taxon>
        <taxon>Aphidomorpha</taxon>
        <taxon>Aphidoidea</taxon>
        <taxon>Aphididae</taxon>
        <taxon>Macrosiphini</taxon>
        <taxon>Macrosiphum</taxon>
    </lineage>
</organism>
<keyword evidence="2" id="KW-1185">Reference proteome</keyword>
<comment type="caution">
    <text evidence="1">The sequence shown here is derived from an EMBL/GenBank/DDBJ whole genome shotgun (WGS) entry which is preliminary data.</text>
</comment>
<dbReference type="Proteomes" id="UP001160148">
    <property type="component" value="Unassembled WGS sequence"/>
</dbReference>
<protein>
    <submittedName>
        <fullName evidence="1">Uncharacterized protein</fullName>
    </submittedName>
</protein>
<gene>
    <name evidence="1" type="ORF">MEUPH1_LOCUS26604</name>
</gene>